<dbReference type="AlphaFoldDB" id="A0A7S3MMQ7"/>
<evidence type="ECO:0000313" key="1">
    <source>
        <dbReference type="EMBL" id="CAE0310519.1"/>
    </source>
</evidence>
<proteinExistence type="predicted"/>
<dbReference type="PANTHER" id="PTHR43336">
    <property type="entry name" value="OXYGEN SENSOR HISTIDINE KINASE RESPONSE REGULATOR DEVS/DOSS"/>
    <property type="match status" value="1"/>
</dbReference>
<sequence length="175" mass="20019">MEPMGIYTFDMSFNNAEVGDISEEHQVGDLIKLTKYENINIENFKNKGVDYMFTLDSDIVGLQQHIMEFNPIFRQAFKCYISGDWGNAFEHIERCLELWEDDGPTKALQRYMACFQFSAPSDWANCRNLDLPVQIDDINIDNVDDDDEDDSLPPAIVQAVAPKEKVDEIAARIAL</sequence>
<dbReference type="PANTHER" id="PTHR43336:SF3">
    <property type="entry name" value="GUANYLATE CYCLASE DOMAIN-CONTAINING PROTEIN"/>
    <property type="match status" value="1"/>
</dbReference>
<name>A0A7S3MMQ7_9SPIT</name>
<organism evidence="1">
    <name type="scientific">Favella ehrenbergii</name>
    <dbReference type="NCBI Taxonomy" id="182087"/>
    <lineage>
        <taxon>Eukaryota</taxon>
        <taxon>Sar</taxon>
        <taxon>Alveolata</taxon>
        <taxon>Ciliophora</taxon>
        <taxon>Intramacronucleata</taxon>
        <taxon>Spirotrichea</taxon>
        <taxon>Choreotrichia</taxon>
        <taxon>Tintinnida</taxon>
        <taxon>Xystonellidae</taxon>
        <taxon>Favella</taxon>
    </lineage>
</organism>
<reference evidence="1" key="1">
    <citation type="submission" date="2021-01" db="EMBL/GenBank/DDBJ databases">
        <authorList>
            <person name="Corre E."/>
            <person name="Pelletier E."/>
            <person name="Niang G."/>
            <person name="Scheremetjew M."/>
            <person name="Finn R."/>
            <person name="Kale V."/>
            <person name="Holt S."/>
            <person name="Cochrane G."/>
            <person name="Meng A."/>
            <person name="Brown T."/>
            <person name="Cohen L."/>
        </authorList>
    </citation>
    <scope>NUCLEOTIDE SEQUENCE</scope>
    <source>
        <strain evidence="1">Fehren 1</strain>
    </source>
</reference>
<accession>A0A7S3MMQ7</accession>
<protein>
    <submittedName>
        <fullName evidence="1">Uncharacterized protein</fullName>
    </submittedName>
</protein>
<dbReference type="EMBL" id="HBIE01017717">
    <property type="protein sequence ID" value="CAE0310519.1"/>
    <property type="molecule type" value="Transcribed_RNA"/>
</dbReference>
<gene>
    <name evidence="1" type="ORF">FEHR0123_LOCUS5436</name>
</gene>